<comment type="caution">
    <text evidence="13">The sequence shown here is derived from an EMBL/GenBank/DDBJ whole genome shotgun (WGS) entry which is preliminary data.</text>
</comment>
<keyword evidence="8 11" id="KW-0411">Iron-sulfur</keyword>
<dbReference type="PANTHER" id="PTHR30182">
    <property type="entry name" value="L-SERINE DEHYDRATASE"/>
    <property type="match status" value="1"/>
</dbReference>
<evidence type="ECO:0000256" key="8">
    <source>
        <dbReference type="ARBA" id="ARBA00023014"/>
    </source>
</evidence>
<keyword evidence="6 11" id="KW-0479">Metal-binding</keyword>
<keyword evidence="14" id="KW-1185">Reference proteome</keyword>
<dbReference type="EMBL" id="AFTL01000014">
    <property type="protein sequence ID" value="EGS36997.1"/>
    <property type="molecule type" value="Genomic_DNA"/>
</dbReference>
<comment type="pathway">
    <text evidence="2">Carbohydrate biosynthesis; gluconeogenesis.</text>
</comment>
<reference evidence="13 14" key="1">
    <citation type="submission" date="2011-05" db="EMBL/GenBank/DDBJ databases">
        <authorList>
            <person name="Durkin A.S."/>
            <person name="Kim M."/>
            <person name="Radune D."/>
            <person name="Hostetler J."/>
            <person name="Torralba M."/>
            <person name="Gillis M."/>
            <person name="Methe B."/>
            <person name="Sutton G."/>
            <person name="Nelson K.E."/>
        </authorList>
    </citation>
    <scope>NUCLEOTIDE SEQUENCE [LARGE SCALE GENOMIC DNA]</scope>
    <source>
        <strain evidence="13 14">F0423</strain>
    </source>
</reference>
<name>A0ABN0D521_9LACO</name>
<comment type="catalytic activity">
    <reaction evidence="10 11">
        <text>L-serine = pyruvate + NH4(+)</text>
        <dbReference type="Rhea" id="RHEA:19169"/>
        <dbReference type="ChEBI" id="CHEBI:15361"/>
        <dbReference type="ChEBI" id="CHEBI:28938"/>
        <dbReference type="ChEBI" id="CHEBI:33384"/>
        <dbReference type="EC" id="4.3.1.17"/>
    </reaction>
</comment>
<comment type="similarity">
    <text evidence="3 11">Belongs to the iron-sulfur dependent L-serine dehydratase family.</text>
</comment>
<evidence type="ECO:0000256" key="2">
    <source>
        <dbReference type="ARBA" id="ARBA00004742"/>
    </source>
</evidence>
<gene>
    <name evidence="13" type="primary">sdaAA</name>
    <name evidence="13" type="ORF">HMPREF9102_1790</name>
</gene>
<dbReference type="Proteomes" id="UP000006035">
    <property type="component" value="Unassembled WGS sequence"/>
</dbReference>
<evidence type="ECO:0000256" key="11">
    <source>
        <dbReference type="RuleBase" id="RU366059"/>
    </source>
</evidence>
<dbReference type="EC" id="4.3.1.17" evidence="11"/>
<dbReference type="GO" id="GO:0003941">
    <property type="term" value="F:L-serine ammonia-lyase activity"/>
    <property type="evidence" value="ECO:0007669"/>
    <property type="project" value="UniProtKB-EC"/>
</dbReference>
<keyword evidence="4 11" id="KW-0312">Gluconeogenesis</keyword>
<evidence type="ECO:0000256" key="6">
    <source>
        <dbReference type="ARBA" id="ARBA00022723"/>
    </source>
</evidence>
<evidence type="ECO:0000259" key="12">
    <source>
        <dbReference type="Pfam" id="PF03313"/>
    </source>
</evidence>
<evidence type="ECO:0000313" key="13">
    <source>
        <dbReference type="EMBL" id="EGS36997.1"/>
    </source>
</evidence>
<evidence type="ECO:0000256" key="9">
    <source>
        <dbReference type="ARBA" id="ARBA00023239"/>
    </source>
</evidence>
<evidence type="ECO:0000256" key="5">
    <source>
        <dbReference type="ARBA" id="ARBA00022485"/>
    </source>
</evidence>
<dbReference type="PANTHER" id="PTHR30182:SF1">
    <property type="entry name" value="L-SERINE DEHYDRATASE 1"/>
    <property type="match status" value="1"/>
</dbReference>
<dbReference type="NCBIfam" id="TIGR00718">
    <property type="entry name" value="sda_alpha"/>
    <property type="match status" value="1"/>
</dbReference>
<keyword evidence="7 11" id="KW-0408">Iron</keyword>
<feature type="domain" description="Serine dehydratase-like alpha subunit" evidence="12">
    <location>
        <begin position="15"/>
        <end position="276"/>
    </location>
</feature>
<comment type="cofactor">
    <cofactor evidence="1 11">
        <name>[4Fe-4S] cluster</name>
        <dbReference type="ChEBI" id="CHEBI:49883"/>
    </cofactor>
</comment>
<protein>
    <recommendedName>
        <fullName evidence="11">L-serine dehydratase</fullName>
        <ecNumber evidence="11">4.3.1.17</ecNumber>
    </recommendedName>
</protein>
<evidence type="ECO:0000256" key="1">
    <source>
        <dbReference type="ARBA" id="ARBA00001966"/>
    </source>
</evidence>
<evidence type="ECO:0000256" key="4">
    <source>
        <dbReference type="ARBA" id="ARBA00022432"/>
    </source>
</evidence>
<keyword evidence="5 11" id="KW-0004">4Fe-4S</keyword>
<dbReference type="RefSeq" id="WP_003715555.1">
    <property type="nucleotide sequence ID" value="NZ_AFTL01000014.1"/>
</dbReference>
<dbReference type="InterPro" id="IPR005130">
    <property type="entry name" value="Ser_deHydtase-like_asu"/>
</dbReference>
<organism evidence="13 14">
    <name type="scientific">Limosilactobacillus oris F0423</name>
    <dbReference type="NCBI Taxonomy" id="944562"/>
    <lineage>
        <taxon>Bacteria</taxon>
        <taxon>Bacillati</taxon>
        <taxon>Bacillota</taxon>
        <taxon>Bacilli</taxon>
        <taxon>Lactobacillales</taxon>
        <taxon>Lactobacillaceae</taxon>
        <taxon>Limosilactobacillus</taxon>
    </lineage>
</organism>
<evidence type="ECO:0000256" key="7">
    <source>
        <dbReference type="ARBA" id="ARBA00023004"/>
    </source>
</evidence>
<evidence type="ECO:0000256" key="3">
    <source>
        <dbReference type="ARBA" id="ARBA00008636"/>
    </source>
</evidence>
<evidence type="ECO:0000313" key="14">
    <source>
        <dbReference type="Proteomes" id="UP000006035"/>
    </source>
</evidence>
<dbReference type="InterPro" id="IPR004642">
    <property type="entry name" value="Ser_deHydtase_asu"/>
</dbReference>
<sequence>MYNSIKEIVTAANETGKTIAELTIEQECQLSGKSRDEIWQRMTVNLQTMQAAVQRGESGRGVFSQTHLTGGEAVKIKNYRASHHPLSGDVMMAAVQGAIATNEVNAAMGVVCATPTAGSSGTLPGILFMLKERLSLTKKQMIDFLFTAGGVGLVIANHAGIAGATGGCQAEVGSASAMGAAAAVEAANGTPEQSAQAMSIAISNLLGLVCDPIAGLVEIPCVKRNAIGAGNALIAADMALAGCTSKIPTDECIMAMDKVGRGLPASLRETGIGGLAGTPTGQAIKARIFGNEV</sequence>
<evidence type="ECO:0000256" key="10">
    <source>
        <dbReference type="ARBA" id="ARBA00049406"/>
    </source>
</evidence>
<proteinExistence type="inferred from homology"/>
<accession>A0ABN0D521</accession>
<dbReference type="InterPro" id="IPR051318">
    <property type="entry name" value="Fe-S_L-Ser"/>
</dbReference>
<dbReference type="Pfam" id="PF03313">
    <property type="entry name" value="SDH_alpha"/>
    <property type="match status" value="1"/>
</dbReference>
<keyword evidence="9 11" id="KW-0456">Lyase</keyword>